<dbReference type="GeneID" id="31006682"/>
<evidence type="ECO:0000256" key="7">
    <source>
        <dbReference type="SAM" id="Phobius"/>
    </source>
</evidence>
<comment type="caution">
    <text evidence="9">The sequence shown here is derived from an EMBL/GenBank/DDBJ whole genome shotgun (WGS) entry which is preliminary data.</text>
</comment>
<keyword evidence="4 7" id="KW-0472">Membrane</keyword>
<dbReference type="InterPro" id="IPR052337">
    <property type="entry name" value="SAT4-like"/>
</dbReference>
<dbReference type="InterPro" id="IPR049326">
    <property type="entry name" value="Rhodopsin_dom_fungi"/>
</dbReference>
<keyword evidence="3 7" id="KW-1133">Transmembrane helix</keyword>
<feature type="transmembrane region" description="Helical" evidence="7">
    <location>
        <begin position="247"/>
        <end position="268"/>
    </location>
</feature>
<evidence type="ECO:0000256" key="4">
    <source>
        <dbReference type="ARBA" id="ARBA00023136"/>
    </source>
</evidence>
<dbReference type="RefSeq" id="XP_020117863.1">
    <property type="nucleotide sequence ID" value="XM_020262246.1"/>
</dbReference>
<gene>
    <name evidence="9" type="ORF">UA08_06926</name>
</gene>
<evidence type="ECO:0000256" key="2">
    <source>
        <dbReference type="ARBA" id="ARBA00022692"/>
    </source>
</evidence>
<accession>A0A225AA82</accession>
<feature type="transmembrane region" description="Helical" evidence="7">
    <location>
        <begin position="15"/>
        <end position="32"/>
    </location>
</feature>
<feature type="transmembrane region" description="Helical" evidence="7">
    <location>
        <begin position="44"/>
        <end position="64"/>
    </location>
</feature>
<dbReference type="Pfam" id="PF20684">
    <property type="entry name" value="Fung_rhodopsin"/>
    <property type="match status" value="1"/>
</dbReference>
<dbReference type="PANTHER" id="PTHR33048">
    <property type="entry name" value="PTH11-LIKE INTEGRAL MEMBRANE PROTEIN (AFU_ORTHOLOGUE AFUA_5G11245)"/>
    <property type="match status" value="1"/>
</dbReference>
<feature type="transmembrane region" description="Helical" evidence="7">
    <location>
        <begin position="121"/>
        <end position="143"/>
    </location>
</feature>
<dbReference type="GO" id="GO:0016020">
    <property type="term" value="C:membrane"/>
    <property type="evidence" value="ECO:0007669"/>
    <property type="project" value="UniProtKB-SubCell"/>
</dbReference>
<comment type="similarity">
    <text evidence="5">Belongs to the SAT4 family.</text>
</comment>
<dbReference type="PANTHER" id="PTHR33048:SF155">
    <property type="entry name" value="INTEGRAL MEMBRANE PROTEIN"/>
    <property type="match status" value="1"/>
</dbReference>
<comment type="subcellular location">
    <subcellularLocation>
        <location evidence="1">Membrane</location>
        <topology evidence="1">Multi-pass membrane protein</topology>
    </subcellularLocation>
</comment>
<organism evidence="9 10">
    <name type="scientific">Talaromyces atroroseus</name>
    <dbReference type="NCBI Taxonomy" id="1441469"/>
    <lineage>
        <taxon>Eukaryota</taxon>
        <taxon>Fungi</taxon>
        <taxon>Dikarya</taxon>
        <taxon>Ascomycota</taxon>
        <taxon>Pezizomycotina</taxon>
        <taxon>Eurotiomycetes</taxon>
        <taxon>Eurotiomycetidae</taxon>
        <taxon>Eurotiales</taxon>
        <taxon>Trichocomaceae</taxon>
        <taxon>Talaromyces</taxon>
        <taxon>Talaromyces sect. Trachyspermi</taxon>
    </lineage>
</organism>
<reference evidence="9 10" key="1">
    <citation type="submission" date="2015-06" db="EMBL/GenBank/DDBJ databases">
        <title>Talaromyces atroroseus IBT 11181 draft genome.</title>
        <authorList>
            <person name="Rasmussen K.B."/>
            <person name="Rasmussen S."/>
            <person name="Petersen B."/>
            <person name="Sicheritz-Ponten T."/>
            <person name="Mortensen U.H."/>
            <person name="Thrane U."/>
        </authorList>
    </citation>
    <scope>NUCLEOTIDE SEQUENCE [LARGE SCALE GENOMIC DNA]</scope>
    <source>
        <strain evidence="9 10">IBT 11181</strain>
    </source>
</reference>
<feature type="compositionally biased region" description="Polar residues" evidence="6">
    <location>
        <begin position="273"/>
        <end position="304"/>
    </location>
</feature>
<sequence length="353" mass="38983">MSTTVDRGPELLRDIWIFAAISISVVLLRITAKARIRKLAWDDVLMVFALCSALVGSAILTVGIKCGYGRQVWDIDTDNVSTVIMYDYLSQTFGTAGGAIGRIAFIVFVISLLGARKAHRIILWILVGAQIFVNALFILIIFLQCPGHASAIWNETGSGKCWSLNVQTYYGYFEGSFNSATDLYLAAFSAYIFWNLNMKPRIKCALIGLLGLGIFAMVASIIKTVQIEVLGSVDSDPTIATVDLERWLYIETYLVIITTSIPCLRSLLRTKKPGSTSAYRNTHRSGLTYSGNQSFSLGPRNQASMAEGHEGDCMSKKSSSEDVILRDTDYRKNSDCGDWRYADHSDGNVEDPM</sequence>
<dbReference type="OrthoDB" id="5429740at2759"/>
<name>A0A225AA82_TALAT</name>
<evidence type="ECO:0000313" key="9">
    <source>
        <dbReference type="EMBL" id="OKL57742.1"/>
    </source>
</evidence>
<keyword evidence="2 7" id="KW-0812">Transmembrane</keyword>
<evidence type="ECO:0000256" key="5">
    <source>
        <dbReference type="ARBA" id="ARBA00038359"/>
    </source>
</evidence>
<feature type="transmembrane region" description="Helical" evidence="7">
    <location>
        <begin position="206"/>
        <end position="227"/>
    </location>
</feature>
<dbReference type="Proteomes" id="UP000214365">
    <property type="component" value="Unassembled WGS sequence"/>
</dbReference>
<evidence type="ECO:0000259" key="8">
    <source>
        <dbReference type="Pfam" id="PF20684"/>
    </source>
</evidence>
<keyword evidence="10" id="KW-1185">Reference proteome</keyword>
<feature type="region of interest" description="Disordered" evidence="6">
    <location>
        <begin position="273"/>
        <end position="353"/>
    </location>
</feature>
<evidence type="ECO:0000256" key="1">
    <source>
        <dbReference type="ARBA" id="ARBA00004141"/>
    </source>
</evidence>
<proteinExistence type="inferred from homology"/>
<evidence type="ECO:0000256" key="3">
    <source>
        <dbReference type="ARBA" id="ARBA00022989"/>
    </source>
</evidence>
<feature type="transmembrane region" description="Helical" evidence="7">
    <location>
        <begin position="93"/>
        <end position="114"/>
    </location>
</feature>
<dbReference type="EMBL" id="LFMY01000011">
    <property type="protein sequence ID" value="OKL57742.1"/>
    <property type="molecule type" value="Genomic_DNA"/>
</dbReference>
<protein>
    <recommendedName>
        <fullName evidence="8">Rhodopsin domain-containing protein</fullName>
    </recommendedName>
</protein>
<evidence type="ECO:0000313" key="10">
    <source>
        <dbReference type="Proteomes" id="UP000214365"/>
    </source>
</evidence>
<feature type="domain" description="Rhodopsin" evidence="8">
    <location>
        <begin position="28"/>
        <end position="269"/>
    </location>
</feature>
<dbReference type="AlphaFoldDB" id="A0A225AA82"/>
<feature type="compositionally biased region" description="Basic and acidic residues" evidence="6">
    <location>
        <begin position="307"/>
        <end position="347"/>
    </location>
</feature>
<evidence type="ECO:0000256" key="6">
    <source>
        <dbReference type="SAM" id="MobiDB-lite"/>
    </source>
</evidence>
<dbReference type="STRING" id="1441469.A0A225AA82"/>
<feature type="transmembrane region" description="Helical" evidence="7">
    <location>
        <begin position="175"/>
        <end position="194"/>
    </location>
</feature>